<accession>A0A0C5VM44</accession>
<proteinExistence type="predicted"/>
<organism evidence="1 2">
    <name type="scientific">Gynuella sunshinyii YC6258</name>
    <dbReference type="NCBI Taxonomy" id="1445510"/>
    <lineage>
        <taxon>Bacteria</taxon>
        <taxon>Pseudomonadati</taxon>
        <taxon>Pseudomonadota</taxon>
        <taxon>Gammaproteobacteria</taxon>
        <taxon>Oceanospirillales</taxon>
        <taxon>Saccharospirillaceae</taxon>
        <taxon>Gynuella</taxon>
    </lineage>
</organism>
<dbReference type="InterPro" id="IPR046493">
    <property type="entry name" value="DUF6586"/>
</dbReference>
<reference evidence="1 2" key="1">
    <citation type="submission" date="2014-01" db="EMBL/GenBank/DDBJ databases">
        <title>Full genme sequencing of cellulolytic bacterium Gynuella sunshinyii YC6258T gen. nov., sp. nov.</title>
        <authorList>
            <person name="Khan H."/>
            <person name="Chung E.J."/>
            <person name="Chung Y.R."/>
        </authorList>
    </citation>
    <scope>NUCLEOTIDE SEQUENCE [LARGE SCALE GENOMIC DNA]</scope>
    <source>
        <strain evidence="1 2">YC6258</strain>
    </source>
</reference>
<dbReference type="KEGG" id="gsn:YC6258_03345"/>
<dbReference type="STRING" id="1445510.YC6258_03345"/>
<evidence type="ECO:0000313" key="2">
    <source>
        <dbReference type="Proteomes" id="UP000032266"/>
    </source>
</evidence>
<name>A0A0C5VM44_9GAMM</name>
<evidence type="ECO:0000313" key="1">
    <source>
        <dbReference type="EMBL" id="AJQ95381.1"/>
    </source>
</evidence>
<keyword evidence="2" id="KW-1185">Reference proteome</keyword>
<sequence>MISSSARTNHQFYRVQQLLDFMDAPAAADGPQEVLLDALAVEVMKAFWSLVAELADMYKVSGNHLENLRQYNPDMAELKEIEAQLADQHSWLSRLHKYYRAAIGQEADVSGEVNLLASDLPADTNFYSTCIKNLQVWVQQFRQQGQFW</sequence>
<gene>
    <name evidence="1" type="ORF">YC6258_03345</name>
</gene>
<dbReference type="Proteomes" id="UP000032266">
    <property type="component" value="Chromosome"/>
</dbReference>
<dbReference type="AlphaFoldDB" id="A0A0C5VM44"/>
<dbReference type="HOGENOM" id="CLU_1756254_0_0_6"/>
<dbReference type="EMBL" id="CP007142">
    <property type="protein sequence ID" value="AJQ95381.1"/>
    <property type="molecule type" value="Genomic_DNA"/>
</dbReference>
<protein>
    <submittedName>
        <fullName evidence="1">Uncharacterized protein</fullName>
    </submittedName>
</protein>
<dbReference type="RefSeq" id="WP_044617700.1">
    <property type="nucleotide sequence ID" value="NZ_CP007142.1"/>
</dbReference>
<dbReference type="Pfam" id="PF20227">
    <property type="entry name" value="DUF6586"/>
    <property type="match status" value="1"/>
</dbReference>